<dbReference type="PANTHER" id="PTHR43159:SF2">
    <property type="entry name" value="ENOYL-[ACYL-CARRIER-PROTEIN] REDUCTASE [NADH], CHLOROPLASTIC"/>
    <property type="match status" value="1"/>
</dbReference>
<dbReference type="EMBL" id="WNCL01000023">
    <property type="protein sequence ID" value="MTU43614.1"/>
    <property type="molecule type" value="Genomic_DNA"/>
</dbReference>
<keyword evidence="3 9" id="KW-0444">Lipid biosynthesis</keyword>
<feature type="binding site" evidence="12">
    <location>
        <position position="165"/>
    </location>
    <ligand>
        <name>NAD(+)</name>
        <dbReference type="ChEBI" id="CHEBI:57540"/>
    </ligand>
</feature>
<dbReference type="InterPro" id="IPR036291">
    <property type="entry name" value="NAD(P)-bd_dom_sf"/>
</dbReference>
<dbReference type="SUPFAM" id="SSF51735">
    <property type="entry name" value="NAD(P)-binding Rossmann-fold domains"/>
    <property type="match status" value="1"/>
</dbReference>
<dbReference type="PIRSF" id="PIRSF000094">
    <property type="entry name" value="Enoyl-ACP_rdct"/>
    <property type="match status" value="1"/>
</dbReference>
<dbReference type="CDD" id="cd05372">
    <property type="entry name" value="ENR_SDR"/>
    <property type="match status" value="1"/>
</dbReference>
<name>A0A6I3S9E5_9BURK</name>
<gene>
    <name evidence="13" type="ORF">GMD42_08245</name>
</gene>
<evidence type="ECO:0000256" key="12">
    <source>
        <dbReference type="PIRSR" id="PIRSR000094-3"/>
    </source>
</evidence>
<feature type="binding site" evidence="12">
    <location>
        <begin position="194"/>
        <end position="198"/>
    </location>
    <ligand>
        <name>NAD(+)</name>
        <dbReference type="ChEBI" id="CHEBI:57540"/>
    </ligand>
</feature>
<evidence type="ECO:0000256" key="7">
    <source>
        <dbReference type="ARBA" id="ARBA00023098"/>
    </source>
</evidence>
<proteinExistence type="inferred from homology"/>
<dbReference type="EC" id="1.3.1.9" evidence="9"/>
<dbReference type="AlphaFoldDB" id="A0A6I3S9E5"/>
<feature type="active site" description="Proton acceptor" evidence="10">
    <location>
        <position position="158"/>
    </location>
</feature>
<evidence type="ECO:0000256" key="6">
    <source>
        <dbReference type="ARBA" id="ARBA00023027"/>
    </source>
</evidence>
<dbReference type="Gene3D" id="3.40.50.720">
    <property type="entry name" value="NAD(P)-binding Rossmann-like Domain"/>
    <property type="match status" value="1"/>
</dbReference>
<dbReference type="PRINTS" id="PR00081">
    <property type="entry name" value="GDHRDH"/>
</dbReference>
<comment type="pathway">
    <text evidence="1">Lipid metabolism; fatty acid biosynthesis.</text>
</comment>
<keyword evidence="5 9" id="KW-0560">Oxidoreductase</keyword>
<keyword evidence="7" id="KW-0443">Lipid metabolism</keyword>
<evidence type="ECO:0000256" key="10">
    <source>
        <dbReference type="PIRSR" id="PIRSR000094-1"/>
    </source>
</evidence>
<evidence type="ECO:0000256" key="3">
    <source>
        <dbReference type="ARBA" id="ARBA00022516"/>
    </source>
</evidence>
<evidence type="ECO:0000256" key="9">
    <source>
        <dbReference type="PIRNR" id="PIRNR000094"/>
    </source>
</evidence>
<keyword evidence="6 9" id="KW-0520">NAD</keyword>
<accession>A0A6I3S9E5</accession>
<evidence type="ECO:0000256" key="2">
    <source>
        <dbReference type="ARBA" id="ARBA00009233"/>
    </source>
</evidence>
<feature type="binding site" evidence="12">
    <location>
        <position position="13"/>
    </location>
    <ligand>
        <name>NAD(+)</name>
        <dbReference type="ChEBI" id="CHEBI:57540"/>
    </ligand>
</feature>
<feature type="active site" description="Proton acceptor" evidence="10">
    <location>
        <position position="148"/>
    </location>
</feature>
<reference evidence="13 14" key="1">
    <citation type="journal article" date="2019" name="Nat. Med.">
        <title>A library of human gut bacterial isolates paired with longitudinal multiomics data enables mechanistic microbiome research.</title>
        <authorList>
            <person name="Poyet M."/>
            <person name="Groussin M."/>
            <person name="Gibbons S.M."/>
            <person name="Avila-Pacheco J."/>
            <person name="Jiang X."/>
            <person name="Kearney S.M."/>
            <person name="Perrotta A.R."/>
            <person name="Berdy B."/>
            <person name="Zhao S."/>
            <person name="Lieberman T.D."/>
            <person name="Swanson P.K."/>
            <person name="Smith M."/>
            <person name="Roesemann S."/>
            <person name="Alexander J.E."/>
            <person name="Rich S.A."/>
            <person name="Livny J."/>
            <person name="Vlamakis H."/>
            <person name="Clish C."/>
            <person name="Bullock K."/>
            <person name="Deik A."/>
            <person name="Scott J."/>
            <person name="Pierce K.A."/>
            <person name="Xavier R.J."/>
            <person name="Alm E.J."/>
        </authorList>
    </citation>
    <scope>NUCLEOTIDE SEQUENCE [LARGE SCALE GENOMIC DNA]</scope>
    <source>
        <strain evidence="13 14">BIOML-A2</strain>
    </source>
</reference>
<feature type="binding site" evidence="11">
    <location>
        <position position="96"/>
    </location>
    <ligand>
        <name>substrate</name>
    </ligand>
</feature>
<comment type="similarity">
    <text evidence="2 9">Belongs to the short-chain dehydrogenases/reductases (SDR) family. FabI subfamily.</text>
</comment>
<evidence type="ECO:0000256" key="11">
    <source>
        <dbReference type="PIRSR" id="PIRSR000094-2"/>
    </source>
</evidence>
<dbReference type="FunFam" id="3.40.50.720:FF:000054">
    <property type="entry name" value="Enoyl-[acyl-carrier-protein] reductase [NADH]"/>
    <property type="match status" value="1"/>
</dbReference>
<dbReference type="GO" id="GO:0006633">
    <property type="term" value="P:fatty acid biosynthetic process"/>
    <property type="evidence" value="ECO:0007669"/>
    <property type="project" value="UniProtKB-UniPathway"/>
</dbReference>
<evidence type="ECO:0000256" key="1">
    <source>
        <dbReference type="ARBA" id="ARBA00005194"/>
    </source>
</evidence>
<dbReference type="RefSeq" id="WP_118631693.1">
    <property type="nucleotide sequence ID" value="NZ_CALFDP010000042.1"/>
</dbReference>
<dbReference type="PANTHER" id="PTHR43159">
    <property type="entry name" value="ENOYL-[ACYL-CARRIER-PROTEIN] REDUCTASE"/>
    <property type="match status" value="1"/>
</dbReference>
<feature type="binding site" evidence="12">
    <location>
        <position position="93"/>
    </location>
    <ligand>
        <name>NAD(+)</name>
        <dbReference type="ChEBI" id="CHEBI:57540"/>
    </ligand>
</feature>
<dbReference type="GO" id="GO:0004318">
    <property type="term" value="F:enoyl-[acyl-carrier-protein] reductase (NADH) activity"/>
    <property type="evidence" value="ECO:0007669"/>
    <property type="project" value="UniProtKB-EC"/>
</dbReference>
<comment type="catalytic activity">
    <reaction evidence="9">
        <text>a 2,3-saturated acyl-[ACP] + NAD(+) = a (2E)-enoyl-[ACP] + NADH + H(+)</text>
        <dbReference type="Rhea" id="RHEA:10240"/>
        <dbReference type="Rhea" id="RHEA-COMP:9925"/>
        <dbReference type="Rhea" id="RHEA-COMP:9926"/>
        <dbReference type="ChEBI" id="CHEBI:15378"/>
        <dbReference type="ChEBI" id="CHEBI:57540"/>
        <dbReference type="ChEBI" id="CHEBI:57945"/>
        <dbReference type="ChEBI" id="CHEBI:78784"/>
        <dbReference type="ChEBI" id="CHEBI:78785"/>
        <dbReference type="EC" id="1.3.1.9"/>
    </reaction>
</comment>
<feature type="binding site" evidence="12">
    <location>
        <begin position="19"/>
        <end position="20"/>
    </location>
    <ligand>
        <name>NAD(+)</name>
        <dbReference type="ChEBI" id="CHEBI:57540"/>
    </ligand>
</feature>
<evidence type="ECO:0000256" key="4">
    <source>
        <dbReference type="ARBA" id="ARBA00022832"/>
    </source>
</evidence>
<keyword evidence="4" id="KW-0276">Fatty acid metabolism</keyword>
<evidence type="ECO:0000256" key="5">
    <source>
        <dbReference type="ARBA" id="ARBA00023002"/>
    </source>
</evidence>
<dbReference type="InterPro" id="IPR014358">
    <property type="entry name" value="Enoyl-ACP_Rdtase_NADH"/>
</dbReference>
<dbReference type="InterPro" id="IPR002347">
    <property type="entry name" value="SDR_fam"/>
</dbReference>
<dbReference type="Pfam" id="PF13561">
    <property type="entry name" value="adh_short_C2"/>
    <property type="match status" value="1"/>
</dbReference>
<organism evidence="13 14">
    <name type="scientific">Parasutterella excrementihominis</name>
    <dbReference type="NCBI Taxonomy" id="487175"/>
    <lineage>
        <taxon>Bacteria</taxon>
        <taxon>Pseudomonadati</taxon>
        <taxon>Pseudomonadota</taxon>
        <taxon>Betaproteobacteria</taxon>
        <taxon>Burkholderiales</taxon>
        <taxon>Sutterellaceae</taxon>
        <taxon>Parasutterella</taxon>
    </lineage>
</organism>
<sequence length="268" mass="28174">MGFLTGKKFLITGISSNRSIAYGIAKACAREGAELALSYNNERFKERVQGFADEFGAGQVIKLDASSDESIDLAALELANRWTDGFDGFVHSIGWAPRESISGSFLEGASREGFLSAMNVSVYSYIAMAKRMVPLMAGHKASLLTLSYLGGEKVVPNYNTMGLCKAALESATRYIAADVGPQGIRANTLSCGPIKTLAASGIKGFSSMLAQCKAVSPSRSLVSIDEVGNTAAFLLSDNSLGITAETIYIDGGFNALACCVDQAASENA</sequence>
<evidence type="ECO:0000313" key="13">
    <source>
        <dbReference type="EMBL" id="MTU43614.1"/>
    </source>
</evidence>
<dbReference type="UniPathway" id="UPA00094"/>
<evidence type="ECO:0000256" key="8">
    <source>
        <dbReference type="ARBA" id="ARBA00023160"/>
    </source>
</evidence>
<dbReference type="Gene3D" id="1.10.8.400">
    <property type="entry name" value="Enoyl acyl carrier protein reductase"/>
    <property type="match status" value="1"/>
</dbReference>
<comment type="caution">
    <text evidence="13">The sequence shown here is derived from an EMBL/GenBank/DDBJ whole genome shotgun (WGS) entry which is preliminary data.</text>
</comment>
<keyword evidence="8 9" id="KW-0275">Fatty acid biosynthesis</keyword>
<dbReference type="Proteomes" id="UP000462362">
    <property type="component" value="Unassembled WGS sequence"/>
</dbReference>
<evidence type="ECO:0000313" key="14">
    <source>
        <dbReference type="Proteomes" id="UP000462362"/>
    </source>
</evidence>
<protein>
    <recommendedName>
        <fullName evidence="9">Enoyl-[acyl-carrier-protein] reductase [NADH]</fullName>
        <ecNumber evidence="9">1.3.1.9</ecNumber>
    </recommendedName>
</protein>